<reference evidence="10" key="1">
    <citation type="journal article" date="2023" name="Mol. Biol. Evol.">
        <title>Third-Generation Sequencing Reveals the Adaptive Role of the Epigenome in Three Deep-Sea Polychaetes.</title>
        <authorList>
            <person name="Perez M."/>
            <person name="Aroh O."/>
            <person name="Sun Y."/>
            <person name="Lan Y."/>
            <person name="Juniper S.K."/>
            <person name="Young C.R."/>
            <person name="Angers B."/>
            <person name="Qian P.Y."/>
        </authorList>
    </citation>
    <scope>NUCLEOTIDE SEQUENCE</scope>
    <source>
        <strain evidence="10">P08H-3</strain>
    </source>
</reference>
<feature type="transmembrane region" description="Helical" evidence="9">
    <location>
        <begin position="91"/>
        <end position="111"/>
    </location>
</feature>
<feature type="transmembrane region" description="Helical" evidence="9">
    <location>
        <begin position="14"/>
        <end position="37"/>
    </location>
</feature>
<dbReference type="PROSITE" id="PS00221">
    <property type="entry name" value="MIP"/>
    <property type="match status" value="1"/>
</dbReference>
<evidence type="ECO:0000256" key="3">
    <source>
        <dbReference type="ARBA" id="ARBA00022448"/>
    </source>
</evidence>
<evidence type="ECO:0000256" key="4">
    <source>
        <dbReference type="ARBA" id="ARBA00022475"/>
    </source>
</evidence>
<dbReference type="PANTHER" id="PTHR19139">
    <property type="entry name" value="AQUAPORIN TRANSPORTER"/>
    <property type="match status" value="1"/>
</dbReference>
<dbReference type="PRINTS" id="PR00783">
    <property type="entry name" value="MINTRINSICP"/>
</dbReference>
<keyword evidence="6 9" id="KW-1133">Transmembrane helix</keyword>
<protein>
    <recommendedName>
        <fullName evidence="12">Aquaporin</fullName>
    </recommendedName>
</protein>
<organism evidence="10 11">
    <name type="scientific">Paralvinella palmiformis</name>
    <dbReference type="NCBI Taxonomy" id="53620"/>
    <lineage>
        <taxon>Eukaryota</taxon>
        <taxon>Metazoa</taxon>
        <taxon>Spiralia</taxon>
        <taxon>Lophotrochozoa</taxon>
        <taxon>Annelida</taxon>
        <taxon>Polychaeta</taxon>
        <taxon>Sedentaria</taxon>
        <taxon>Canalipalpata</taxon>
        <taxon>Terebellida</taxon>
        <taxon>Terebelliformia</taxon>
        <taxon>Alvinellidae</taxon>
        <taxon>Paralvinella</taxon>
    </lineage>
</organism>
<dbReference type="Pfam" id="PF00230">
    <property type="entry name" value="MIP"/>
    <property type="match status" value="1"/>
</dbReference>
<dbReference type="InterPro" id="IPR022357">
    <property type="entry name" value="MIP_CS"/>
</dbReference>
<dbReference type="AlphaFoldDB" id="A0AAD9JBP3"/>
<keyword evidence="5 8" id="KW-0812">Transmembrane</keyword>
<comment type="caution">
    <text evidence="10">The sequence shown here is derived from an EMBL/GenBank/DDBJ whole genome shotgun (WGS) entry which is preliminary data.</text>
</comment>
<dbReference type="Proteomes" id="UP001208570">
    <property type="component" value="Unassembled WGS sequence"/>
</dbReference>
<dbReference type="SUPFAM" id="SSF81338">
    <property type="entry name" value="Aquaporin-like"/>
    <property type="match status" value="1"/>
</dbReference>
<feature type="transmembrane region" description="Helical" evidence="9">
    <location>
        <begin position="49"/>
        <end position="71"/>
    </location>
</feature>
<gene>
    <name evidence="10" type="ORF">LSH36_418g00001</name>
</gene>
<dbReference type="EMBL" id="JAODUP010000418">
    <property type="protein sequence ID" value="KAK2150199.1"/>
    <property type="molecule type" value="Genomic_DNA"/>
</dbReference>
<evidence type="ECO:0000313" key="11">
    <source>
        <dbReference type="Proteomes" id="UP001208570"/>
    </source>
</evidence>
<evidence type="ECO:0008006" key="12">
    <source>
        <dbReference type="Google" id="ProtNLM"/>
    </source>
</evidence>
<evidence type="ECO:0000256" key="2">
    <source>
        <dbReference type="ARBA" id="ARBA00006175"/>
    </source>
</evidence>
<evidence type="ECO:0000256" key="9">
    <source>
        <dbReference type="SAM" id="Phobius"/>
    </source>
</evidence>
<keyword evidence="4" id="KW-1003">Cell membrane</keyword>
<accession>A0AAD9JBP3</accession>
<dbReference type="GO" id="GO:0015250">
    <property type="term" value="F:water channel activity"/>
    <property type="evidence" value="ECO:0007669"/>
    <property type="project" value="TreeGrafter"/>
</dbReference>
<dbReference type="GO" id="GO:0005886">
    <property type="term" value="C:plasma membrane"/>
    <property type="evidence" value="ECO:0007669"/>
    <property type="project" value="UniProtKB-SubCell"/>
</dbReference>
<dbReference type="InterPro" id="IPR034294">
    <property type="entry name" value="Aquaporin_transptr"/>
</dbReference>
<keyword evidence="3 8" id="KW-0813">Transport</keyword>
<dbReference type="PANTHER" id="PTHR19139:SF199">
    <property type="entry name" value="MIP17260P"/>
    <property type="match status" value="1"/>
</dbReference>
<evidence type="ECO:0000313" key="10">
    <source>
        <dbReference type="EMBL" id="KAK2150199.1"/>
    </source>
</evidence>
<proteinExistence type="inferred from homology"/>
<evidence type="ECO:0000256" key="8">
    <source>
        <dbReference type="RuleBase" id="RU000477"/>
    </source>
</evidence>
<comment type="subcellular location">
    <subcellularLocation>
        <location evidence="1">Cell membrane</location>
        <topology evidence="1">Multi-pass membrane protein</topology>
    </subcellularLocation>
</comment>
<evidence type="ECO:0000256" key="7">
    <source>
        <dbReference type="ARBA" id="ARBA00023136"/>
    </source>
</evidence>
<dbReference type="InterPro" id="IPR023271">
    <property type="entry name" value="Aquaporin-like"/>
</dbReference>
<evidence type="ECO:0000256" key="6">
    <source>
        <dbReference type="ARBA" id="ARBA00022989"/>
    </source>
</evidence>
<keyword evidence="7 9" id="KW-0472">Membrane</keyword>
<dbReference type="Gene3D" id="1.20.1080.10">
    <property type="entry name" value="Glycerol uptake facilitator protein"/>
    <property type="match status" value="1"/>
</dbReference>
<keyword evidence="11" id="KW-1185">Reference proteome</keyword>
<sequence length="138" mass="14346">MGSTSLQDLKSKKFWVAVLAEFVGTALLVLVACGSCLSKTDPDLNSKVTRISLAFGLSVGSIVWAICNVSGGHINPAVTFGFFVTRKVSIVRFLLYVVFQTLGAIVGAGILKAVTPSDYVGTLATSDTTTGASIGQVN</sequence>
<dbReference type="InterPro" id="IPR000425">
    <property type="entry name" value="MIP"/>
</dbReference>
<evidence type="ECO:0000256" key="5">
    <source>
        <dbReference type="ARBA" id="ARBA00022692"/>
    </source>
</evidence>
<name>A0AAD9JBP3_9ANNE</name>
<evidence type="ECO:0000256" key="1">
    <source>
        <dbReference type="ARBA" id="ARBA00004651"/>
    </source>
</evidence>
<comment type="similarity">
    <text evidence="2 8">Belongs to the MIP/aquaporin (TC 1.A.8) family.</text>
</comment>